<accession>A0A9W6XFH7</accession>
<proteinExistence type="predicted"/>
<feature type="transmembrane region" description="Helical" evidence="1">
    <location>
        <begin position="635"/>
        <end position="654"/>
    </location>
</feature>
<dbReference type="Proteomes" id="UP001165083">
    <property type="component" value="Unassembled WGS sequence"/>
</dbReference>
<dbReference type="AlphaFoldDB" id="A0A9W6XFH7"/>
<evidence type="ECO:0000313" key="2">
    <source>
        <dbReference type="EMBL" id="GMF37539.1"/>
    </source>
</evidence>
<keyword evidence="1" id="KW-1133">Transmembrane helix</keyword>
<keyword evidence="1" id="KW-0472">Membrane</keyword>
<keyword evidence="3" id="KW-1185">Reference proteome</keyword>
<gene>
    <name evidence="2" type="ORF">Plil01_001579600</name>
</gene>
<evidence type="ECO:0000313" key="3">
    <source>
        <dbReference type="Proteomes" id="UP001165083"/>
    </source>
</evidence>
<protein>
    <submittedName>
        <fullName evidence="2">Unnamed protein product</fullName>
    </submittedName>
</protein>
<dbReference type="EMBL" id="BSXW01001549">
    <property type="protein sequence ID" value="GMF37539.1"/>
    <property type="molecule type" value="Genomic_DNA"/>
</dbReference>
<name>A0A9W6XFH7_9STRA</name>
<dbReference type="OrthoDB" id="94754at2759"/>
<comment type="caution">
    <text evidence="2">The sequence shown here is derived from an EMBL/GenBank/DDBJ whole genome shotgun (WGS) entry which is preliminary data.</text>
</comment>
<keyword evidence="1" id="KW-0812">Transmembrane</keyword>
<feature type="transmembrane region" description="Helical" evidence="1">
    <location>
        <begin position="569"/>
        <end position="592"/>
    </location>
</feature>
<feature type="transmembrane region" description="Helical" evidence="1">
    <location>
        <begin position="539"/>
        <end position="557"/>
    </location>
</feature>
<evidence type="ECO:0000256" key="1">
    <source>
        <dbReference type="SAM" id="Phobius"/>
    </source>
</evidence>
<organism evidence="2 3">
    <name type="scientific">Phytophthora lilii</name>
    <dbReference type="NCBI Taxonomy" id="2077276"/>
    <lineage>
        <taxon>Eukaryota</taxon>
        <taxon>Sar</taxon>
        <taxon>Stramenopiles</taxon>
        <taxon>Oomycota</taxon>
        <taxon>Peronosporomycetes</taxon>
        <taxon>Peronosporales</taxon>
        <taxon>Peronosporaceae</taxon>
        <taxon>Phytophthora</taxon>
    </lineage>
</organism>
<sequence length="835" mass="92770">MHQATFRLLHITRKRDGDCSLLLLCWIVTKSAMSVGSSNPLEVIGLLFSRLCRSRNRVFTSDLDHDDSTNWATNYYQQENVLRKNHNWRSLLHPSVLEACLAILGRTIVGPLVLLSLFTATNYLSPDATFLITSDNSFFAFTEKDLSMAGGCTDCLGSCKIVLLTYALYNREALTSGPPFTAFTGLPPTESLYNFSSLSAEALALGEALDASDALCQSSVNEWGSAMNVLTGTAQQVIDVITTLNLSIPLQTKRELELGIEYADDCVTTWSIMALPRLFLFPKALNGTEFGEIPAVAINIAPDVTVCRPNVPTDDTLLSSRLALATNGGDLLAVVPEALTLFPYSFKSSMKPVSRVVRATETTYNVDTVLEPLLHAYYGACRVHEVNTTGIFIEDTCEISDHWASYGLMVQSPDDMPLCSTGGVCIHNYYNSQWEWVSEITATNRVAMYMNTFRSRYADDVGISVLPGLVMQIFVMGIVSLYEVMSHKRSVLLTQIWAYRCQNGRSQVIYLAEVAYHLIYSSGLYMLGFSTGTLTTESLANLTCCFYAFSYSFINLAKSRSGDQQLDRHFRLTWEATQVVITACVVTVLRIVQRNPLESILSTNAIILRKTSTLGAKYCGLNDACIIFTVNAPTIITLLSILLGLIAVTTSMLVRKTSPKVRRTVLLSHGSMGSFRSATPTRTVEVARKKTPITLPIPLRFSMNKQTRTAPDEGLPLHHRLTSFEENCLGVPFRKLFYDCDDFAYETYNQKRCTTVEALLLTGYLYYGEHIYQATSVLLLVLARLLPRKLLRTFNVLILRWHLNPATGQLTHALSCTWYTASKENHALNGMTPVA</sequence>
<feature type="transmembrane region" description="Helical" evidence="1">
    <location>
        <begin position="508"/>
        <end position="527"/>
    </location>
</feature>
<feature type="transmembrane region" description="Helical" evidence="1">
    <location>
        <begin position="461"/>
        <end position="482"/>
    </location>
</feature>
<reference evidence="2" key="1">
    <citation type="submission" date="2023-04" db="EMBL/GenBank/DDBJ databases">
        <title>Phytophthora lilii NBRC 32176.</title>
        <authorList>
            <person name="Ichikawa N."/>
            <person name="Sato H."/>
            <person name="Tonouchi N."/>
        </authorList>
    </citation>
    <scope>NUCLEOTIDE SEQUENCE</scope>
    <source>
        <strain evidence="2">NBRC 32176</strain>
    </source>
</reference>